<sequence length="419" mass="43862">MKIKQLTITLLSLYITAVSGIKAAEAATFTVIAEGLNNPGGLSFSPDGKLYITEGGTGGNGACVPPASGEGDSLCYGNTGVVSVIENGEIKPVLTGLPSLALPDGKRAAGPRDIQFDATGKPYVLLGYGTNPTYRALLGETGLGTIIAPDFDTNSWTSIADISNHELVNNPDGDDLNSNPLKILIDDHQLVTVDSAANSLLSANTVGSDLQVTAIFPRQTLTNPVFPPSLSPSNEPEQVASQTEAPPLDLTTQSVPSGVAKGPDGAYYISEYTGFPFPEDGAKIYRVGDNGIPTIYADGFTQLIDLEFDQHGNLYALQYANESAWKGNLDGSLIKIAPNGDRTTILSGNGLESPVALTIGQDGDIYIANRGDRPGEGQIIRIKNIQSVPEPNSALGVLTLGALGVVQLRKNSSLKPLQK</sequence>
<dbReference type="SUPFAM" id="SSF101898">
    <property type="entry name" value="NHL repeat"/>
    <property type="match status" value="1"/>
</dbReference>
<feature type="compositionally biased region" description="Polar residues" evidence="1">
    <location>
        <begin position="231"/>
        <end position="254"/>
    </location>
</feature>
<dbReference type="NCBIfam" id="NF033206">
    <property type="entry name" value="ScyE_fam"/>
    <property type="match status" value="1"/>
</dbReference>
<keyword evidence="2" id="KW-0732">Signal</keyword>
<proteinExistence type="predicted"/>
<dbReference type="InterPro" id="IPR048031">
    <property type="entry name" value="ScyD/ScyE-like"/>
</dbReference>
<feature type="signal peptide" evidence="2">
    <location>
        <begin position="1"/>
        <end position="23"/>
    </location>
</feature>
<evidence type="ECO:0000256" key="2">
    <source>
        <dbReference type="SAM" id="SignalP"/>
    </source>
</evidence>
<protein>
    <recommendedName>
        <fullName evidence="5">ScyE family protein</fullName>
    </recommendedName>
</protein>
<dbReference type="Gene3D" id="2.120.10.30">
    <property type="entry name" value="TolB, C-terminal domain"/>
    <property type="match status" value="1"/>
</dbReference>
<evidence type="ECO:0000313" key="3">
    <source>
        <dbReference type="EMBL" id="KZL47876.1"/>
    </source>
</evidence>
<dbReference type="InterPro" id="IPR011042">
    <property type="entry name" value="6-blade_b-propeller_TolB-like"/>
</dbReference>
<dbReference type="OrthoDB" id="928769at2"/>
<evidence type="ECO:0008006" key="5">
    <source>
        <dbReference type="Google" id="ProtNLM"/>
    </source>
</evidence>
<dbReference type="RefSeq" id="WP_063874425.1">
    <property type="nucleotide sequence ID" value="NZ_CAWMRI010000275.1"/>
</dbReference>
<accession>A0A161V9P3</accession>
<gene>
    <name evidence="3" type="ORF">A2T98_20935</name>
</gene>
<name>A0A161V9P3_NODSP</name>
<comment type="caution">
    <text evidence="3">The sequence shown here is derived from an EMBL/GenBank/DDBJ whole genome shotgun (WGS) entry which is preliminary data.</text>
</comment>
<feature type="region of interest" description="Disordered" evidence="1">
    <location>
        <begin position="225"/>
        <end position="254"/>
    </location>
</feature>
<feature type="chain" id="PRO_5007827997" description="ScyE family protein" evidence="2">
    <location>
        <begin position="24"/>
        <end position="419"/>
    </location>
</feature>
<dbReference type="AlphaFoldDB" id="A0A161V9P3"/>
<reference evidence="3 4" key="1">
    <citation type="submission" date="2016-04" db="EMBL/GenBank/DDBJ databases">
        <title>Draft Genome Assembly of the Bloom-forming Cyanobacterium Nodularia spumigena Strain CENA596 in Shrimp Production Ponds.</title>
        <authorList>
            <person name="Popin R.V."/>
            <person name="Rigonato J."/>
            <person name="Abreu V.A."/>
            <person name="Andreote A.P."/>
            <person name="Silveira S.B."/>
            <person name="Odebrecht C."/>
            <person name="Fiore M.F."/>
        </authorList>
    </citation>
    <scope>NUCLEOTIDE SEQUENCE [LARGE SCALE GENOMIC DNA]</scope>
    <source>
        <strain evidence="3 4">CENA596</strain>
    </source>
</reference>
<dbReference type="Proteomes" id="UP000076555">
    <property type="component" value="Unassembled WGS sequence"/>
</dbReference>
<evidence type="ECO:0000256" key="1">
    <source>
        <dbReference type="SAM" id="MobiDB-lite"/>
    </source>
</evidence>
<organism evidence="3 4">
    <name type="scientific">Nodularia spumigena CENA596</name>
    <dbReference type="NCBI Taxonomy" id="1819295"/>
    <lineage>
        <taxon>Bacteria</taxon>
        <taxon>Bacillati</taxon>
        <taxon>Cyanobacteriota</taxon>
        <taxon>Cyanophyceae</taxon>
        <taxon>Nostocales</taxon>
        <taxon>Nodulariaceae</taxon>
        <taxon>Nodularia</taxon>
    </lineage>
</organism>
<evidence type="ECO:0000313" key="4">
    <source>
        <dbReference type="Proteomes" id="UP000076555"/>
    </source>
</evidence>
<dbReference type="EMBL" id="LWAJ01000275">
    <property type="protein sequence ID" value="KZL47876.1"/>
    <property type="molecule type" value="Genomic_DNA"/>
</dbReference>